<evidence type="ECO:0000256" key="2">
    <source>
        <dbReference type="ARBA" id="ARBA00022679"/>
    </source>
</evidence>
<keyword evidence="2" id="KW-0808">Transferase</keyword>
<comment type="similarity">
    <text evidence="1">Belongs to the amidinotransferase family.</text>
</comment>
<evidence type="ECO:0000256" key="1">
    <source>
        <dbReference type="ARBA" id="ARBA00006943"/>
    </source>
</evidence>
<dbReference type="PANTHER" id="PTHR10488">
    <property type="entry name" value="GLYCINE AMIDINOTRANSFERASE, MITOCHONDRIAL"/>
    <property type="match status" value="1"/>
</dbReference>
<name>A0ABP9AHG8_9ACTN</name>
<sequence length="407" mass="46872">MDLAGVHGTSLEPLPLQMGDRAMPHDPATPQDSLAVNSWNEWDPLEEMIVGSADNASFEPTEPGSRPAIRNRPETPFPTGPKSQEAVDLANEELAGLADLLRSQGVTVRRPGPHDFSAPVRTPDFEVENQYCAVCPRDVMITMGNEIIEATMSRRARYFEYQPYRKLVYEYWNSDPRVGWTTAPKPSMADGMYREEFWDWPLEKRHERMHSFEFCVHQDEVVFDAADISRLGRDILVQESMTTNRAGVHWLKRHLEPRGFRVHAVHFPLDFFPSHIDCTFVPVRPGLILTNPDRPLREGEEAMFLRNDWELVDVPEPVLGNHEMPQYCQSSKWLSMNVLSISPTKVVVEEQEKPLQDLMAKLDFEVFTVPFRNVFEYGGSLHCATWDVRRRGTREDYFPDLDYRPLV</sequence>
<dbReference type="Proteomes" id="UP001501147">
    <property type="component" value="Unassembled WGS sequence"/>
</dbReference>
<protein>
    <submittedName>
        <fullName evidence="4">Glycine amidinotransferase</fullName>
    </submittedName>
</protein>
<accession>A0ABP9AHG8</accession>
<dbReference type="Gene3D" id="3.75.10.10">
    <property type="entry name" value="L-arginine/glycine Amidinotransferase, Chain A"/>
    <property type="match status" value="1"/>
</dbReference>
<feature type="region of interest" description="Disordered" evidence="3">
    <location>
        <begin position="54"/>
        <end position="83"/>
    </location>
</feature>
<dbReference type="InterPro" id="IPR033195">
    <property type="entry name" value="AmidinoTrfase"/>
</dbReference>
<dbReference type="PANTHER" id="PTHR10488:SF1">
    <property type="entry name" value="GLYCINE AMIDINOTRANSFERASE, MITOCHONDRIAL"/>
    <property type="match status" value="1"/>
</dbReference>
<evidence type="ECO:0000313" key="4">
    <source>
        <dbReference type="EMBL" id="GAA4781215.1"/>
    </source>
</evidence>
<gene>
    <name evidence="4" type="ORF">GCM10023329_33370</name>
</gene>
<organism evidence="4 5">
    <name type="scientific">Streptomyces sanyensis</name>
    <dbReference type="NCBI Taxonomy" id="568869"/>
    <lineage>
        <taxon>Bacteria</taxon>
        <taxon>Bacillati</taxon>
        <taxon>Actinomycetota</taxon>
        <taxon>Actinomycetes</taxon>
        <taxon>Kitasatosporales</taxon>
        <taxon>Streptomycetaceae</taxon>
        <taxon>Streptomyces</taxon>
    </lineage>
</organism>
<proteinExistence type="inferred from homology"/>
<dbReference type="SUPFAM" id="SSF55909">
    <property type="entry name" value="Pentein"/>
    <property type="match status" value="1"/>
</dbReference>
<dbReference type="EMBL" id="BAABJV010000008">
    <property type="protein sequence ID" value="GAA4781215.1"/>
    <property type="molecule type" value="Genomic_DNA"/>
</dbReference>
<evidence type="ECO:0000313" key="5">
    <source>
        <dbReference type="Proteomes" id="UP001501147"/>
    </source>
</evidence>
<evidence type="ECO:0000256" key="3">
    <source>
        <dbReference type="SAM" id="MobiDB-lite"/>
    </source>
</evidence>
<reference evidence="5" key="1">
    <citation type="journal article" date="2019" name="Int. J. Syst. Evol. Microbiol.">
        <title>The Global Catalogue of Microorganisms (GCM) 10K type strain sequencing project: providing services to taxonomists for standard genome sequencing and annotation.</title>
        <authorList>
            <consortium name="The Broad Institute Genomics Platform"/>
            <consortium name="The Broad Institute Genome Sequencing Center for Infectious Disease"/>
            <person name="Wu L."/>
            <person name="Ma J."/>
        </authorList>
    </citation>
    <scope>NUCLEOTIDE SEQUENCE [LARGE SCALE GENOMIC DNA]</scope>
    <source>
        <strain evidence="5">JCM 18324</strain>
    </source>
</reference>
<comment type="caution">
    <text evidence="4">The sequence shown here is derived from an EMBL/GenBank/DDBJ whole genome shotgun (WGS) entry which is preliminary data.</text>
</comment>
<keyword evidence="5" id="KW-1185">Reference proteome</keyword>
<feature type="region of interest" description="Disordered" evidence="3">
    <location>
        <begin position="1"/>
        <end position="31"/>
    </location>
</feature>